<gene>
    <name evidence="3" type="ORF">BZG36_03588</name>
</gene>
<keyword evidence="4" id="KW-1185">Reference proteome</keyword>
<dbReference type="SUPFAM" id="SSF51905">
    <property type="entry name" value="FAD/NAD(P)-binding domain"/>
    <property type="match status" value="1"/>
</dbReference>
<dbReference type="Gene3D" id="3.30.9.10">
    <property type="entry name" value="D-Amino Acid Oxidase, subunit A, domain 2"/>
    <property type="match status" value="1"/>
</dbReference>
<dbReference type="PANTHER" id="PTHR13847">
    <property type="entry name" value="SARCOSINE DEHYDROGENASE-RELATED"/>
    <property type="match status" value="1"/>
</dbReference>
<dbReference type="Gene3D" id="3.50.50.60">
    <property type="entry name" value="FAD/NAD(P)-binding domain"/>
    <property type="match status" value="1"/>
</dbReference>
<protein>
    <recommendedName>
        <fullName evidence="2">FAD dependent oxidoreductase domain-containing protein</fullName>
    </recommendedName>
</protein>
<sequence length="380" mass="40932">MTLSADYIVVGGGVVGAATAFHLALSGSVVLLEGHTIASGASGGPGKRGVRASGRDIRELPLAQRAYELWPTLADTLEADIGYERVGRLSVLETDEASPTGQTAFEVLRAEVQESFGIPTIIKEAQELDDLQPGLAKHVKRGLYCPLDGIVDHTATTMAFANAAKRRGADIQEHAWVERVSAEDAVHLRGQRDPIVAKKGVLIACNAHINPLLQRSFGLSLPLYPFNPQMNFVTSKEPLPINTLVSSSSRPVEIKNLGNHVYMISGGRMGGWNEKEDHGYTLDTSFDLNYRDACAILPILSQATFLHANASRQCTQSYDGIPTIDCVPGTNKVIMAAGWSGHGFAISPAVAEAIAAWMITGEKSQVLEPFNVDRWKGMME</sequence>
<keyword evidence="1" id="KW-0560">Oxidoreductase</keyword>
<evidence type="ECO:0000259" key="2">
    <source>
        <dbReference type="Pfam" id="PF01266"/>
    </source>
</evidence>
<dbReference type="OrthoDB" id="424974at2759"/>
<accession>A0A261XYL7</accession>
<proteinExistence type="predicted"/>
<dbReference type="EMBL" id="MVBO01000086">
    <property type="protein sequence ID" value="OZJ03421.1"/>
    <property type="molecule type" value="Genomic_DNA"/>
</dbReference>
<comment type="caution">
    <text evidence="3">The sequence shown here is derived from an EMBL/GenBank/DDBJ whole genome shotgun (WGS) entry which is preliminary data.</text>
</comment>
<dbReference type="InterPro" id="IPR036188">
    <property type="entry name" value="FAD/NAD-bd_sf"/>
</dbReference>
<dbReference type="GO" id="GO:0005737">
    <property type="term" value="C:cytoplasm"/>
    <property type="evidence" value="ECO:0007669"/>
    <property type="project" value="TreeGrafter"/>
</dbReference>
<dbReference type="AlphaFoldDB" id="A0A261XYL7"/>
<evidence type="ECO:0000313" key="4">
    <source>
        <dbReference type="Proteomes" id="UP000242875"/>
    </source>
</evidence>
<evidence type="ECO:0000313" key="3">
    <source>
        <dbReference type="EMBL" id="OZJ03421.1"/>
    </source>
</evidence>
<reference evidence="3 4" key="1">
    <citation type="journal article" date="2017" name="Mycologia">
        <title>Bifiguratus adelaidae, gen. et sp. nov., a new member of Mucoromycotina in endophytic and soil-dwelling habitats.</title>
        <authorList>
            <person name="Torres-Cruz T.J."/>
            <person name="Billingsley Tobias T.L."/>
            <person name="Almatruk M."/>
            <person name="Hesse C."/>
            <person name="Kuske C.R."/>
            <person name="Desiro A."/>
            <person name="Benucci G.M."/>
            <person name="Bonito G."/>
            <person name="Stajich J.E."/>
            <person name="Dunlap C."/>
            <person name="Arnold A.E."/>
            <person name="Porras-Alfaro A."/>
        </authorList>
    </citation>
    <scope>NUCLEOTIDE SEQUENCE [LARGE SCALE GENOMIC DNA]</scope>
    <source>
        <strain evidence="3 4">AZ0501</strain>
    </source>
</reference>
<feature type="domain" description="FAD dependent oxidoreductase" evidence="2">
    <location>
        <begin position="6"/>
        <end position="357"/>
    </location>
</feature>
<dbReference type="Proteomes" id="UP000242875">
    <property type="component" value="Unassembled WGS sequence"/>
</dbReference>
<dbReference type="Pfam" id="PF01266">
    <property type="entry name" value="DAO"/>
    <property type="match status" value="1"/>
</dbReference>
<name>A0A261XYL7_9FUNG</name>
<organism evidence="3 4">
    <name type="scientific">Bifiguratus adelaidae</name>
    <dbReference type="NCBI Taxonomy" id="1938954"/>
    <lineage>
        <taxon>Eukaryota</taxon>
        <taxon>Fungi</taxon>
        <taxon>Fungi incertae sedis</taxon>
        <taxon>Mucoromycota</taxon>
        <taxon>Mucoromycotina</taxon>
        <taxon>Endogonomycetes</taxon>
        <taxon>Endogonales</taxon>
        <taxon>Endogonales incertae sedis</taxon>
        <taxon>Bifiguratus</taxon>
    </lineage>
</organism>
<dbReference type="PANTHER" id="PTHR13847:SF289">
    <property type="entry name" value="GLYCINE OXIDASE"/>
    <property type="match status" value="1"/>
</dbReference>
<evidence type="ECO:0000256" key="1">
    <source>
        <dbReference type="ARBA" id="ARBA00023002"/>
    </source>
</evidence>
<dbReference type="GO" id="GO:0016491">
    <property type="term" value="F:oxidoreductase activity"/>
    <property type="evidence" value="ECO:0007669"/>
    <property type="project" value="UniProtKB-KW"/>
</dbReference>
<dbReference type="InterPro" id="IPR006076">
    <property type="entry name" value="FAD-dep_OxRdtase"/>
</dbReference>